<dbReference type="EMBL" id="DRTT01000180">
    <property type="protein sequence ID" value="HHF99127.1"/>
    <property type="molecule type" value="Genomic_DNA"/>
</dbReference>
<dbReference type="Proteomes" id="UP000886070">
    <property type="component" value="Unassembled WGS sequence"/>
</dbReference>
<protein>
    <recommendedName>
        <fullName evidence="2">CoA protein activase</fullName>
    </recommendedName>
</protein>
<accession>A0A7V5I289</accession>
<dbReference type="PANTHER" id="PTHR32329">
    <property type="entry name" value="BIFUNCTIONAL PROTEIN [INCLUDES 2-HYDROXYACYL-COA DEHYDRATASE (N-TER) AND ITS ACTIVATOR DOMAIN (C_TERM)-RELATED"/>
    <property type="match status" value="1"/>
</dbReference>
<reference evidence="1" key="1">
    <citation type="journal article" date="2020" name="mSystems">
        <title>Genome- and Community-Level Interaction Insights into Carbon Utilization and Element Cycling Functions of Hydrothermarchaeota in Hydrothermal Sediment.</title>
        <authorList>
            <person name="Zhou Z."/>
            <person name="Liu Y."/>
            <person name="Xu W."/>
            <person name="Pan J."/>
            <person name="Luo Z.H."/>
            <person name="Li M."/>
        </authorList>
    </citation>
    <scope>NUCLEOTIDE SEQUENCE [LARGE SCALE GENOMIC DNA]</scope>
    <source>
        <strain evidence="1">HyVt-92</strain>
    </source>
</reference>
<comment type="caution">
    <text evidence="1">The sequence shown here is derived from an EMBL/GenBank/DDBJ whole genome shotgun (WGS) entry which is preliminary data.</text>
</comment>
<organism evidence="1">
    <name type="scientific">Aerophobetes bacterium</name>
    <dbReference type="NCBI Taxonomy" id="2030807"/>
    <lineage>
        <taxon>Bacteria</taxon>
        <taxon>Candidatus Aerophobota</taxon>
    </lineage>
</organism>
<dbReference type="PANTHER" id="PTHR32329:SF2">
    <property type="entry name" value="BIFUNCTIONAL PROTEIN [INCLUDES 2-HYDROXYACYL-COA DEHYDRATASE (N-TER) AND ITS ACTIVATOR DOMAIN (C_TERM)"/>
    <property type="match status" value="1"/>
</dbReference>
<evidence type="ECO:0000313" key="1">
    <source>
        <dbReference type="EMBL" id="HHF99127.1"/>
    </source>
</evidence>
<evidence type="ECO:0008006" key="2">
    <source>
        <dbReference type="Google" id="ProtNLM"/>
    </source>
</evidence>
<dbReference type="AlphaFoldDB" id="A0A7V5I289"/>
<dbReference type="InterPro" id="IPR051805">
    <property type="entry name" value="Dehydratase_Activator_Redct"/>
</dbReference>
<gene>
    <name evidence="1" type="ORF">ENL39_06570</name>
</gene>
<sequence length="364" mass="41572">MKNIKPLITSPHMGNTYIAVKAFLETVGCLYVPCPPTSRRTIELGARYSPEFACFPFKVTLGNMIEALEKGANVILMAAGRKGLCRLAYYHIVQEKILKNLGFEFEMVGLGNNLRDVLFRKIELWSGKRSTLPGLIKATAITFRKLKLIRKIENLTRNLRPYQVERGEVEKISRKALALTEEAKTFSQLKTVEREIKRLFTSIPIMKKREVLKVVVVGEFFCCLEPAVSFQIEKILGEMGVLVTNNMSSYRLAKGFLFPDLQKWWINRFIVKKYLRYSGGGEERRTLGEIEIYARKGYDGVCILSPFLCLPENTAKTILPSLSKKFKIPVLSFSLDENFSEVNMLTRVESFVDMLRRKKNVSGN</sequence>
<proteinExistence type="predicted"/>
<dbReference type="Gene3D" id="3.40.50.11900">
    <property type="match status" value="1"/>
</dbReference>
<name>A0A7V5I289_UNCAE</name>